<evidence type="ECO:0000313" key="1">
    <source>
        <dbReference type="EMBL" id="RIJ46704.1"/>
    </source>
</evidence>
<dbReference type="RefSeq" id="WP_119439250.1">
    <property type="nucleotide sequence ID" value="NZ_QWGR01000012.1"/>
</dbReference>
<protein>
    <submittedName>
        <fullName evidence="1">Uncharacterized protein</fullName>
    </submittedName>
</protein>
<name>A0A399SVE8_9BACT</name>
<dbReference type="Pfam" id="PF19268">
    <property type="entry name" value="CIS_TMP"/>
    <property type="match status" value="1"/>
</dbReference>
<dbReference type="EMBL" id="QWGR01000012">
    <property type="protein sequence ID" value="RIJ46704.1"/>
    <property type="molecule type" value="Genomic_DNA"/>
</dbReference>
<dbReference type="Proteomes" id="UP000265926">
    <property type="component" value="Unassembled WGS sequence"/>
</dbReference>
<evidence type="ECO:0000313" key="2">
    <source>
        <dbReference type="Proteomes" id="UP000265926"/>
    </source>
</evidence>
<reference evidence="1 2" key="1">
    <citation type="submission" date="2018-08" db="EMBL/GenBank/DDBJ databases">
        <title>Pallidiluteibacterium maritimus gen. nov., sp. nov., isolated from coastal sediment.</title>
        <authorList>
            <person name="Zhou L.Y."/>
        </authorList>
    </citation>
    <scope>NUCLEOTIDE SEQUENCE [LARGE SCALE GENOMIC DNA]</scope>
    <source>
        <strain evidence="1 2">XSD2</strain>
    </source>
</reference>
<sequence>MATFGNHIINRVLVDVNLQNEKTAHQIKDDISGFLQNEVFPELESLLDELNAGNQIVRYNQLVFDLKIENWEQRHRVKKELVQKLRQNIVESLGIKVPAKGERWRLDGTGKIAHAGLHGEFVSPEQKNRKTLLFFLEHGYLPWYGKRPNLEELLEEKAWEKLVSDNSFSVQLISLFMNMDSALKRFVFQFSHSQVLSVIDGVNPVFTNRTGFEKFLQTLSTASQRLLIEYLLRISVSSGKEISGSRFLQLLRTFWKEGIISVSENSDDINKEFHKKIGKYLKDNVVHRHFQIGKEELKETVMFEGHHPFEHTKRGSTQGKGSIVENDPTVISKGSVHTENEKEPLFFENDAGEITVRNAGQVLFHPFLLYFFEHFEWLNEENKIKEEYRMLALQAVHFCATGAETLWEEEMILEKFLCGVSLETPVPAYSLLTPEIKSEANEMLQQVVDNWKALKNTSVEGMREMFFQRDGKLVRTDQHFKLIVERKAQDILLDKLPWGVSIIKLPWREQLLFVEW</sequence>
<proteinExistence type="predicted"/>
<dbReference type="InterPro" id="IPR045538">
    <property type="entry name" value="CIS_TMP"/>
</dbReference>
<keyword evidence="2" id="KW-1185">Reference proteome</keyword>
<organism evidence="1 2">
    <name type="scientific">Maribellus luteus</name>
    <dbReference type="NCBI Taxonomy" id="2305463"/>
    <lineage>
        <taxon>Bacteria</taxon>
        <taxon>Pseudomonadati</taxon>
        <taxon>Bacteroidota</taxon>
        <taxon>Bacteroidia</taxon>
        <taxon>Marinilabiliales</taxon>
        <taxon>Prolixibacteraceae</taxon>
        <taxon>Maribellus</taxon>
    </lineage>
</organism>
<accession>A0A399SVE8</accession>
<comment type="caution">
    <text evidence="1">The sequence shown here is derived from an EMBL/GenBank/DDBJ whole genome shotgun (WGS) entry which is preliminary data.</text>
</comment>
<dbReference type="AlphaFoldDB" id="A0A399SVE8"/>
<gene>
    <name evidence="1" type="ORF">D1614_17380</name>
</gene>